<dbReference type="KEGG" id="agi:FSB73_18190"/>
<organism evidence="1 2">
    <name type="scientific">Arachidicoccus ginsenosidivorans</name>
    <dbReference type="NCBI Taxonomy" id="496057"/>
    <lineage>
        <taxon>Bacteria</taxon>
        <taxon>Pseudomonadati</taxon>
        <taxon>Bacteroidota</taxon>
        <taxon>Chitinophagia</taxon>
        <taxon>Chitinophagales</taxon>
        <taxon>Chitinophagaceae</taxon>
        <taxon>Arachidicoccus</taxon>
    </lineage>
</organism>
<dbReference type="Proteomes" id="UP000321291">
    <property type="component" value="Chromosome"/>
</dbReference>
<evidence type="ECO:0000313" key="1">
    <source>
        <dbReference type="EMBL" id="QEC73311.1"/>
    </source>
</evidence>
<reference evidence="1 2" key="1">
    <citation type="journal article" date="2017" name="Int. J. Syst. Evol. Microbiol.">
        <title>Arachidicoccus ginsenosidivorans sp. nov., with ginsenoside-converting activity isolated from ginseng cultivating soil.</title>
        <authorList>
            <person name="Siddiqi M.Z."/>
            <person name="Aslam Z."/>
            <person name="Im W.T."/>
        </authorList>
    </citation>
    <scope>NUCLEOTIDE SEQUENCE [LARGE SCALE GENOMIC DNA]</scope>
    <source>
        <strain evidence="1 2">Gsoil 809</strain>
    </source>
</reference>
<name>A0A5B8VQC2_9BACT</name>
<accession>A0A5B8VQC2</accession>
<dbReference type="OrthoDB" id="917674at2"/>
<gene>
    <name evidence="1" type="ORF">FSB73_18190</name>
</gene>
<sequence length="365" mass="42441">MGTSSTVVKMGEKLKQVAGRKRDKEGHPKTCSNIHASDDFMKNRFLPLFTPKNNGIVKACEASLIQSLSFIGEKFQIEILNTEGKEFPYNILAAHWDIQGKLRRINGNLNLRIVKNTKTNDIHLATYESVDTGQTLYYIPIVPIYLMLKTKGKRKCGQLLLMICADLYRKAGIPMYTRNCCIQDYYESIEEYWYSLFDEGEEIDIEKMRSELRQTRVIGDIMSRKMENNYLIENYKDTTSKIKVNNLFEQKCLILAKEAHEICKTFPNNSIFQHITFNEDDYDDKGSPDTYISFVATTKGYLWEDLNRSINEELSNYAGVLEPEIINIFDKPFKGLFPSLDYERSIFRLIIKLSKLINEIEEWKI</sequence>
<keyword evidence="2" id="KW-1185">Reference proteome</keyword>
<dbReference type="AlphaFoldDB" id="A0A5B8VQC2"/>
<dbReference type="RefSeq" id="WP_146785438.1">
    <property type="nucleotide sequence ID" value="NZ_CP042434.1"/>
</dbReference>
<protein>
    <submittedName>
        <fullName evidence="1">Uncharacterized protein</fullName>
    </submittedName>
</protein>
<evidence type="ECO:0000313" key="2">
    <source>
        <dbReference type="Proteomes" id="UP000321291"/>
    </source>
</evidence>
<proteinExistence type="predicted"/>
<dbReference type="EMBL" id="CP042434">
    <property type="protein sequence ID" value="QEC73311.1"/>
    <property type="molecule type" value="Genomic_DNA"/>
</dbReference>